<feature type="domain" description="Putative zinc-finger" evidence="2">
    <location>
        <begin position="12"/>
        <end position="46"/>
    </location>
</feature>
<gene>
    <name evidence="3" type="ORF">LG34_05395</name>
</gene>
<evidence type="ECO:0000313" key="4">
    <source>
        <dbReference type="Proteomes" id="UP000245288"/>
    </source>
</evidence>
<evidence type="ECO:0000259" key="2">
    <source>
        <dbReference type="Pfam" id="PF13490"/>
    </source>
</evidence>
<protein>
    <recommendedName>
        <fullName evidence="2">Putative zinc-finger domain-containing protein</fullName>
    </recommendedName>
</protein>
<keyword evidence="1" id="KW-1133">Transmembrane helix</keyword>
<dbReference type="EMBL" id="JRFU01000055">
    <property type="protein sequence ID" value="PWE87194.1"/>
    <property type="molecule type" value="Genomic_DNA"/>
</dbReference>
<keyword evidence="4" id="KW-1185">Reference proteome</keyword>
<proteinExistence type="predicted"/>
<accession>A0A2V1JTQ8</accession>
<dbReference type="RefSeq" id="WP_207657021.1">
    <property type="nucleotide sequence ID" value="NZ_JRFU01000055.1"/>
</dbReference>
<organism evidence="3 4">
    <name type="scientific">Eubacterium ramulus</name>
    <dbReference type="NCBI Taxonomy" id="39490"/>
    <lineage>
        <taxon>Bacteria</taxon>
        <taxon>Bacillati</taxon>
        <taxon>Bacillota</taxon>
        <taxon>Clostridia</taxon>
        <taxon>Eubacteriales</taxon>
        <taxon>Eubacteriaceae</taxon>
        <taxon>Eubacterium</taxon>
    </lineage>
</organism>
<dbReference type="AlphaFoldDB" id="A0A2V1JTQ8"/>
<keyword evidence="1" id="KW-0472">Membrane</keyword>
<dbReference type="Pfam" id="PF13490">
    <property type="entry name" value="zf-HC2"/>
    <property type="match status" value="1"/>
</dbReference>
<feature type="transmembrane region" description="Helical" evidence="1">
    <location>
        <begin position="85"/>
        <end position="109"/>
    </location>
</feature>
<reference evidence="3 4" key="1">
    <citation type="submission" date="2014-09" db="EMBL/GenBank/DDBJ databases">
        <title>Butyrate-producing bacteria isolated from human gut.</title>
        <authorList>
            <person name="Zhang Q."/>
            <person name="Zhao L."/>
        </authorList>
    </citation>
    <scope>NUCLEOTIDE SEQUENCE [LARGE SCALE GENOMIC DNA]</scope>
    <source>
        <strain evidence="3 4">21</strain>
    </source>
</reference>
<dbReference type="InterPro" id="IPR027383">
    <property type="entry name" value="Znf_put"/>
</dbReference>
<evidence type="ECO:0000256" key="1">
    <source>
        <dbReference type="SAM" id="Phobius"/>
    </source>
</evidence>
<dbReference type="Proteomes" id="UP000245288">
    <property type="component" value="Unassembled WGS sequence"/>
</dbReference>
<comment type="caution">
    <text evidence="3">The sequence shown here is derived from an EMBL/GenBank/DDBJ whole genome shotgun (WGS) entry which is preliminary data.</text>
</comment>
<keyword evidence="1" id="KW-0812">Transmembrane</keyword>
<evidence type="ECO:0000313" key="3">
    <source>
        <dbReference type="EMBL" id="PWE87194.1"/>
    </source>
</evidence>
<name>A0A2V1JTQ8_EUBRA</name>
<sequence length="224" mass="25757">MSEKNNRNQISCDMVQDLLPLYQDGLVRDKTKDAVCQHLEQCSACRHVYEQLKMPVALEKNETEQSADRFQAMVKKNRKIVKNRIAVGCVISVVATCVFCFIVLCVPVIPSNESNMRVKDIYCMEEGGVQKVFVYCQWPDSRRSAIYRPSFVLNEDGSATMKTAKEYKLTIADKVSGRAETYNNEFYGSAYVELDTPCKSIIYDGKQIWSEEDYNREIPEYVYD</sequence>